<dbReference type="Proteomes" id="UP000034706">
    <property type="component" value="Unassembled WGS sequence"/>
</dbReference>
<evidence type="ECO:0000256" key="7">
    <source>
        <dbReference type="ARBA" id="ARBA00022840"/>
    </source>
</evidence>
<evidence type="ECO:0000256" key="10">
    <source>
        <dbReference type="HAMAP-Rule" id="MF_00185"/>
    </source>
</evidence>
<dbReference type="EC" id="2.5.1.75" evidence="10"/>
<dbReference type="InterPro" id="IPR039657">
    <property type="entry name" value="Dimethylallyltransferase"/>
</dbReference>
<dbReference type="InterPro" id="IPR018022">
    <property type="entry name" value="IPT"/>
</dbReference>
<comment type="function">
    <text evidence="2 10 12">Catalyzes the transfer of a dimethylallyl group onto the adenine at position 37 in tRNAs that read codons beginning with uridine, leading to the formation of N6-(dimethylallyl)adenosine (i(6)A).</text>
</comment>
<evidence type="ECO:0000256" key="9">
    <source>
        <dbReference type="ARBA" id="ARBA00049563"/>
    </source>
</evidence>
<name>A0A0G0PU95_9BACT</name>
<comment type="caution">
    <text evidence="10">Lacks conserved residue(s) required for the propagation of feature annotation.</text>
</comment>
<keyword evidence="6 10" id="KW-0547">Nucleotide-binding</keyword>
<keyword evidence="5 10" id="KW-0819">tRNA processing</keyword>
<dbReference type="PATRIC" id="fig|1618611.3.peg.65"/>
<evidence type="ECO:0000256" key="11">
    <source>
        <dbReference type="RuleBase" id="RU003783"/>
    </source>
</evidence>
<dbReference type="NCBIfam" id="TIGR00174">
    <property type="entry name" value="miaA"/>
    <property type="match status" value="1"/>
</dbReference>
<feature type="site" description="Interaction with substrate tRNA" evidence="10">
    <location>
        <position position="107"/>
    </location>
</feature>
<dbReference type="GO" id="GO:0006400">
    <property type="term" value="P:tRNA modification"/>
    <property type="evidence" value="ECO:0007669"/>
    <property type="project" value="TreeGrafter"/>
</dbReference>
<dbReference type="EMBL" id="LBVT01000003">
    <property type="protein sequence ID" value="KKQ92901.1"/>
    <property type="molecule type" value="Genomic_DNA"/>
</dbReference>
<comment type="subunit">
    <text evidence="10">Monomer.</text>
</comment>
<keyword evidence="4 10" id="KW-0808">Transferase</keyword>
<protein>
    <recommendedName>
        <fullName evidence="10">tRNA dimethylallyltransferase</fullName>
        <ecNumber evidence="10">2.5.1.75</ecNumber>
    </recommendedName>
    <alternativeName>
        <fullName evidence="10">Dimethylallyl diphosphate:tRNA dimethylallyltransferase</fullName>
        <shortName evidence="10">DMAPP:tRNA dimethylallyltransferase</shortName>
        <shortName evidence="10">DMATase</shortName>
    </alternativeName>
    <alternativeName>
        <fullName evidence="10">Isopentenyl-diphosphate:tRNA isopentenyltransferase</fullName>
        <shortName evidence="10">IPP transferase</shortName>
        <shortName evidence="10">IPPT</shortName>
        <shortName evidence="10">IPTase</shortName>
    </alternativeName>
</protein>
<evidence type="ECO:0000256" key="5">
    <source>
        <dbReference type="ARBA" id="ARBA00022694"/>
    </source>
</evidence>
<dbReference type="SUPFAM" id="SSF52540">
    <property type="entry name" value="P-loop containing nucleoside triphosphate hydrolases"/>
    <property type="match status" value="2"/>
</dbReference>
<dbReference type="AlphaFoldDB" id="A0A0G0PU95"/>
<feature type="binding site" evidence="10">
    <location>
        <begin position="9"/>
        <end position="16"/>
    </location>
    <ligand>
        <name>ATP</name>
        <dbReference type="ChEBI" id="CHEBI:30616"/>
    </ligand>
</feature>
<accession>A0A0G0PU95</accession>
<evidence type="ECO:0000256" key="8">
    <source>
        <dbReference type="ARBA" id="ARBA00022842"/>
    </source>
</evidence>
<reference evidence="14 15" key="1">
    <citation type="journal article" date="2015" name="Nature">
        <title>rRNA introns, odd ribosomes, and small enigmatic genomes across a large radiation of phyla.</title>
        <authorList>
            <person name="Brown C.T."/>
            <person name="Hug L.A."/>
            <person name="Thomas B.C."/>
            <person name="Sharon I."/>
            <person name="Castelle C.J."/>
            <person name="Singh A."/>
            <person name="Wilkins M.J."/>
            <person name="Williams K.H."/>
            <person name="Banfield J.F."/>
        </authorList>
    </citation>
    <scope>NUCLEOTIDE SEQUENCE [LARGE SCALE GENOMIC DNA]</scope>
</reference>
<keyword evidence="8 10" id="KW-0460">Magnesium</keyword>
<feature type="site" description="Interaction with substrate tRNA" evidence="10">
    <location>
        <position position="130"/>
    </location>
</feature>
<dbReference type="GO" id="GO:0005524">
    <property type="term" value="F:ATP binding"/>
    <property type="evidence" value="ECO:0007669"/>
    <property type="project" value="UniProtKB-UniRule"/>
</dbReference>
<evidence type="ECO:0000256" key="3">
    <source>
        <dbReference type="ARBA" id="ARBA00005842"/>
    </source>
</evidence>
<evidence type="ECO:0000313" key="14">
    <source>
        <dbReference type="EMBL" id="KKQ92901.1"/>
    </source>
</evidence>
<organism evidence="14 15">
    <name type="scientific">Candidatus Azambacteria bacterium GW2011_GWA2_39_10</name>
    <dbReference type="NCBI Taxonomy" id="1618611"/>
    <lineage>
        <taxon>Bacteria</taxon>
        <taxon>Candidatus Azamiibacteriota</taxon>
    </lineage>
</organism>
<comment type="catalytic activity">
    <reaction evidence="9 10 11">
        <text>adenosine(37) in tRNA + dimethylallyl diphosphate = N(6)-dimethylallyladenosine(37) in tRNA + diphosphate</text>
        <dbReference type="Rhea" id="RHEA:26482"/>
        <dbReference type="Rhea" id="RHEA-COMP:10162"/>
        <dbReference type="Rhea" id="RHEA-COMP:10375"/>
        <dbReference type="ChEBI" id="CHEBI:33019"/>
        <dbReference type="ChEBI" id="CHEBI:57623"/>
        <dbReference type="ChEBI" id="CHEBI:74411"/>
        <dbReference type="ChEBI" id="CHEBI:74415"/>
        <dbReference type="EC" id="2.5.1.75"/>
    </reaction>
</comment>
<feature type="binding site" evidence="10">
    <location>
        <begin position="11"/>
        <end position="16"/>
    </location>
    <ligand>
        <name>substrate</name>
    </ligand>
</feature>
<dbReference type="GO" id="GO:0052381">
    <property type="term" value="F:tRNA dimethylallyltransferase activity"/>
    <property type="evidence" value="ECO:0007669"/>
    <property type="project" value="UniProtKB-UniRule"/>
</dbReference>
<dbReference type="PANTHER" id="PTHR11088:SF60">
    <property type="entry name" value="TRNA DIMETHYLALLYLTRANSFERASE"/>
    <property type="match status" value="1"/>
</dbReference>
<evidence type="ECO:0000256" key="2">
    <source>
        <dbReference type="ARBA" id="ARBA00003213"/>
    </source>
</evidence>
<feature type="region of interest" description="Interaction with substrate tRNA" evidence="10">
    <location>
        <begin position="34"/>
        <end position="37"/>
    </location>
</feature>
<sequence length="321" mass="36869">MAKIIVIVGPTASGKSDLAIKLAKKFNGEIVSADSRQVYRGMNIGTAKPEVQRTSGISIISEGIPHYLIDIKNPDENYTVAEYKRDAIKAINKILKKKKLPILVGGTGLYIKAVIDNLNIPEVAPDLKLRNKLEKEIEKYGLKYLFEKLIKLDPEAAYIVDPNNPRRIIRALEIAIKTKKPFSAQRKIGTSLFDFIEIGIKWPKNTLDGRINKRVDLMIKNGLLEEIKNLIKKYGQKQQSFNAIGYREIIDFLNKKTALNEATELIKKNTRNYAKRQMTWFRKDKRIRWIKNLPANGYAIRRWQAGEKEIKKLIKNFLNHK</sequence>
<comment type="similarity">
    <text evidence="3 10 13">Belongs to the IPP transferase family.</text>
</comment>
<dbReference type="PANTHER" id="PTHR11088">
    <property type="entry name" value="TRNA DIMETHYLALLYLTRANSFERASE"/>
    <property type="match status" value="1"/>
</dbReference>
<dbReference type="Gene3D" id="1.10.20.140">
    <property type="match status" value="1"/>
</dbReference>
<dbReference type="Pfam" id="PF01715">
    <property type="entry name" value="IPPT"/>
    <property type="match status" value="1"/>
</dbReference>
<comment type="cofactor">
    <cofactor evidence="1 10">
        <name>Mg(2+)</name>
        <dbReference type="ChEBI" id="CHEBI:18420"/>
    </cofactor>
</comment>
<gene>
    <name evidence="10" type="primary">miaA</name>
    <name evidence="14" type="ORF">UT16_C0003G0009</name>
</gene>
<evidence type="ECO:0000256" key="6">
    <source>
        <dbReference type="ARBA" id="ARBA00022741"/>
    </source>
</evidence>
<evidence type="ECO:0000256" key="4">
    <source>
        <dbReference type="ARBA" id="ARBA00022679"/>
    </source>
</evidence>
<keyword evidence="7 10" id="KW-0067">ATP-binding</keyword>
<evidence type="ECO:0000256" key="13">
    <source>
        <dbReference type="RuleBase" id="RU003785"/>
    </source>
</evidence>
<proteinExistence type="inferred from homology"/>
<evidence type="ECO:0000313" key="15">
    <source>
        <dbReference type="Proteomes" id="UP000034706"/>
    </source>
</evidence>
<dbReference type="Gene3D" id="3.40.50.300">
    <property type="entry name" value="P-loop containing nucleotide triphosphate hydrolases"/>
    <property type="match status" value="1"/>
</dbReference>
<evidence type="ECO:0000256" key="12">
    <source>
        <dbReference type="RuleBase" id="RU003784"/>
    </source>
</evidence>
<dbReference type="HAMAP" id="MF_00185">
    <property type="entry name" value="IPP_trans"/>
    <property type="match status" value="1"/>
</dbReference>
<comment type="caution">
    <text evidence="14">The sequence shown here is derived from an EMBL/GenBank/DDBJ whole genome shotgun (WGS) entry which is preliminary data.</text>
</comment>
<dbReference type="InterPro" id="IPR027417">
    <property type="entry name" value="P-loop_NTPase"/>
</dbReference>
<evidence type="ECO:0000256" key="1">
    <source>
        <dbReference type="ARBA" id="ARBA00001946"/>
    </source>
</evidence>